<reference evidence="2" key="1">
    <citation type="submission" date="2014-10" db="EMBL/GenBank/DDBJ databases">
        <authorList>
            <person name="Zhu S."/>
            <person name="Gao B."/>
        </authorList>
    </citation>
    <scope>NUCLEOTIDE SEQUENCE</scope>
</reference>
<protein>
    <submittedName>
        <fullName evidence="2">Lomipin-1 mRNA</fullName>
    </submittedName>
</protein>
<dbReference type="EMBL" id="KM999982">
    <property type="protein sequence ID" value="AJM71457.1"/>
    <property type="molecule type" value="mRNA"/>
</dbReference>
<dbReference type="AlphaFoldDB" id="A0A0C5BAS7"/>
<feature type="region of interest" description="Disordered" evidence="1">
    <location>
        <begin position="1"/>
        <end position="31"/>
    </location>
</feature>
<organism evidence="2">
    <name type="scientific">Locusta migratoria</name>
    <name type="common">Migratory locust</name>
    <dbReference type="NCBI Taxonomy" id="7004"/>
    <lineage>
        <taxon>Eukaryota</taxon>
        <taxon>Metazoa</taxon>
        <taxon>Ecdysozoa</taxon>
        <taxon>Arthropoda</taxon>
        <taxon>Hexapoda</taxon>
        <taxon>Insecta</taxon>
        <taxon>Pterygota</taxon>
        <taxon>Neoptera</taxon>
        <taxon>Polyneoptera</taxon>
        <taxon>Orthoptera</taxon>
        <taxon>Caelifera</taxon>
        <taxon>Acrididea</taxon>
        <taxon>Acridomorpha</taxon>
        <taxon>Acridoidea</taxon>
        <taxon>Acrididae</taxon>
        <taxon>Oedipodinae</taxon>
        <taxon>Locusta</taxon>
    </lineage>
</organism>
<proteinExistence type="evidence at transcript level"/>
<evidence type="ECO:0000313" key="2">
    <source>
        <dbReference type="EMBL" id="AJM71457.1"/>
    </source>
</evidence>
<feature type="non-terminal residue" evidence="2">
    <location>
        <position position="1"/>
    </location>
</feature>
<sequence>KKGLLSFINTPGIPCPDGQRQDPAGNYRDEW</sequence>
<name>A0A0C5BAS7_LOCMI</name>
<accession>A0A0C5BAS7</accession>
<evidence type="ECO:0000256" key="1">
    <source>
        <dbReference type="SAM" id="MobiDB-lite"/>
    </source>
</evidence>